<evidence type="ECO:0000313" key="1">
    <source>
        <dbReference type="EMBL" id="KAH7937508.1"/>
    </source>
</evidence>
<comment type="caution">
    <text evidence="1">The sequence shown here is derived from an EMBL/GenBank/DDBJ whole genome shotgun (WGS) entry which is preliminary data.</text>
</comment>
<dbReference type="EMBL" id="CM023477">
    <property type="protein sequence ID" value="KAH7937508.1"/>
    <property type="molecule type" value="Genomic_DNA"/>
</dbReference>
<proteinExistence type="predicted"/>
<accession>A0ACB8C9C0</accession>
<gene>
    <name evidence="1" type="ORF">HPB49_012752</name>
</gene>
<protein>
    <submittedName>
        <fullName evidence="1">Uncharacterized protein</fullName>
    </submittedName>
</protein>
<dbReference type="Proteomes" id="UP000821865">
    <property type="component" value="Chromosome 8"/>
</dbReference>
<keyword evidence="2" id="KW-1185">Reference proteome</keyword>
<reference evidence="1" key="1">
    <citation type="submission" date="2020-05" db="EMBL/GenBank/DDBJ databases">
        <title>Large-scale comparative analyses of tick genomes elucidate their genetic diversity and vector capacities.</title>
        <authorList>
            <person name="Jia N."/>
            <person name="Wang J."/>
            <person name="Shi W."/>
            <person name="Du L."/>
            <person name="Sun Y."/>
            <person name="Zhan W."/>
            <person name="Jiang J."/>
            <person name="Wang Q."/>
            <person name="Zhang B."/>
            <person name="Ji P."/>
            <person name="Sakyi L.B."/>
            <person name="Cui X."/>
            <person name="Yuan T."/>
            <person name="Jiang B."/>
            <person name="Yang W."/>
            <person name="Lam T.T.-Y."/>
            <person name="Chang Q."/>
            <person name="Ding S."/>
            <person name="Wang X."/>
            <person name="Zhu J."/>
            <person name="Ruan X."/>
            <person name="Zhao L."/>
            <person name="Wei J."/>
            <person name="Que T."/>
            <person name="Du C."/>
            <person name="Cheng J."/>
            <person name="Dai P."/>
            <person name="Han X."/>
            <person name="Huang E."/>
            <person name="Gao Y."/>
            <person name="Liu J."/>
            <person name="Shao H."/>
            <person name="Ye R."/>
            <person name="Li L."/>
            <person name="Wei W."/>
            <person name="Wang X."/>
            <person name="Wang C."/>
            <person name="Yang T."/>
            <person name="Huo Q."/>
            <person name="Li W."/>
            <person name="Guo W."/>
            <person name="Chen H."/>
            <person name="Zhou L."/>
            <person name="Ni X."/>
            <person name="Tian J."/>
            <person name="Zhou Y."/>
            <person name="Sheng Y."/>
            <person name="Liu T."/>
            <person name="Pan Y."/>
            <person name="Xia L."/>
            <person name="Li J."/>
            <person name="Zhao F."/>
            <person name="Cao W."/>
        </authorList>
    </citation>
    <scope>NUCLEOTIDE SEQUENCE</scope>
    <source>
        <strain evidence="1">Dsil-2018</strain>
    </source>
</reference>
<evidence type="ECO:0000313" key="2">
    <source>
        <dbReference type="Proteomes" id="UP000821865"/>
    </source>
</evidence>
<sequence>MDTDASAHEAATLKAPGKCLPSQTAMNLNSEQDSAPNAKRACTTPSLRPEMQTPTPYKAIIKARTCVDISAVPSKCIQAALDACLQTTGFRAFSIHRQTNTVSVGMTSLDAVGRRQIVPPDGKPIPVQAYLASGVDVRRYVVAGVDPREAQDTLRKELFWPQHTIVAARHMGKSGTCLVTVQGPLIPPEKMYYYGCILRSRPFKPAVIFCYGCYKKGHMKASCPYTQPDADMDTTAGPNFRCGLCKCDDHDITSPQCPTKRNAARELRHKRQQSNNQDHSGVLQLNNRFEILTDLETDDSYVAEVTPSTEKKSYSAAVKEPRRRPSLTNSAPPPSQTETPDDLIALDTKLARLQAEMDYLRRR</sequence>
<organism evidence="1 2">
    <name type="scientific">Dermacentor silvarum</name>
    <name type="common">Tick</name>
    <dbReference type="NCBI Taxonomy" id="543639"/>
    <lineage>
        <taxon>Eukaryota</taxon>
        <taxon>Metazoa</taxon>
        <taxon>Ecdysozoa</taxon>
        <taxon>Arthropoda</taxon>
        <taxon>Chelicerata</taxon>
        <taxon>Arachnida</taxon>
        <taxon>Acari</taxon>
        <taxon>Parasitiformes</taxon>
        <taxon>Ixodida</taxon>
        <taxon>Ixodoidea</taxon>
        <taxon>Ixodidae</taxon>
        <taxon>Rhipicephalinae</taxon>
        <taxon>Dermacentor</taxon>
    </lineage>
</organism>
<name>A0ACB8C9C0_DERSI</name>